<dbReference type="SUPFAM" id="SSF56601">
    <property type="entry name" value="beta-lactamase/transpeptidase-like"/>
    <property type="match status" value="1"/>
</dbReference>
<dbReference type="EC" id="3.-.-.-" evidence="2"/>
<dbReference type="PANTHER" id="PTHR46825:SF9">
    <property type="entry name" value="BETA-LACTAMASE-RELATED DOMAIN-CONTAINING PROTEIN"/>
    <property type="match status" value="1"/>
</dbReference>
<comment type="caution">
    <text evidence="2">The sequence shown here is derived from an EMBL/GenBank/DDBJ whole genome shotgun (WGS) entry which is preliminary data.</text>
</comment>
<dbReference type="InterPro" id="IPR012338">
    <property type="entry name" value="Beta-lactam/transpept-like"/>
</dbReference>
<dbReference type="RefSeq" id="WP_390322556.1">
    <property type="nucleotide sequence ID" value="NZ_JBHRTP010000028.1"/>
</dbReference>
<dbReference type="PANTHER" id="PTHR46825">
    <property type="entry name" value="D-ALANYL-D-ALANINE-CARBOXYPEPTIDASE/ENDOPEPTIDASE AMPH"/>
    <property type="match status" value="1"/>
</dbReference>
<name>A0ABV7F0E1_9BURK</name>
<gene>
    <name evidence="2" type="ORF">ACFOFO_10310</name>
</gene>
<sequence>MEAILSRWNRNDAPGCVVSVIHKGRTVLRKGYGMASLEQQVANSPSTKMRIGSTTKHFAAILALQLRDEGLLDIDGPCVRYLPELREAQGRRSLRQFMNHTGGTRDFLDLSMFSNGAAMLPAGAALAYQSAQEEDNFRAGDMFSYNNGGYRMLSIAIERVLHMPFAQALETRLFGPLGMYDTSLWACDHDLLPGVACSHVALPDGGFRRGVFPSTILGEGGIVSTVDDMQRWLAHLRKPHLWADALSAELTQPTTLNNGFLHPYGLGLIRENYRGVEIIQHSGGVIGGSCQMLTAPAHGLNIIVISNRSDVAAPFVAADLMAEVLGDVLQAPGEQAATAAWEGLPGQYLCAESDQLLEVLDVDGKLFLNCDGMRLPLELEGDSLRVNLLSVVNLLLAPERDRRQRVSGLMVEEQGYRRRCARIEAADGEAFAALRQVQGEYFSAELSAEVSIGQAQDPAVMTVRGRYGRNVFRLEPLTGEVFRVLAEEGGLPGNGTLRMRGSGEQRELVINTSRTRGLRLHEKAHHA</sequence>
<evidence type="ECO:0000259" key="1">
    <source>
        <dbReference type="Pfam" id="PF00144"/>
    </source>
</evidence>
<proteinExistence type="predicted"/>
<evidence type="ECO:0000313" key="2">
    <source>
        <dbReference type="EMBL" id="MFC3108349.1"/>
    </source>
</evidence>
<dbReference type="Proteomes" id="UP001595530">
    <property type="component" value="Unassembled WGS sequence"/>
</dbReference>
<organism evidence="2 3">
    <name type="scientific">Undibacterium arcticum</name>
    <dbReference type="NCBI Taxonomy" id="1762892"/>
    <lineage>
        <taxon>Bacteria</taxon>
        <taxon>Pseudomonadati</taxon>
        <taxon>Pseudomonadota</taxon>
        <taxon>Betaproteobacteria</taxon>
        <taxon>Burkholderiales</taxon>
        <taxon>Oxalobacteraceae</taxon>
        <taxon>Undibacterium</taxon>
    </lineage>
</organism>
<keyword evidence="3" id="KW-1185">Reference proteome</keyword>
<dbReference type="Pfam" id="PF00144">
    <property type="entry name" value="Beta-lactamase"/>
    <property type="match status" value="1"/>
</dbReference>
<dbReference type="GO" id="GO:0016787">
    <property type="term" value="F:hydrolase activity"/>
    <property type="evidence" value="ECO:0007669"/>
    <property type="project" value="UniProtKB-KW"/>
</dbReference>
<feature type="domain" description="Beta-lactamase-related" evidence="1">
    <location>
        <begin position="9"/>
        <end position="322"/>
    </location>
</feature>
<dbReference type="Gene3D" id="3.40.710.10">
    <property type="entry name" value="DD-peptidase/beta-lactamase superfamily"/>
    <property type="match status" value="1"/>
</dbReference>
<dbReference type="InterPro" id="IPR001466">
    <property type="entry name" value="Beta-lactam-related"/>
</dbReference>
<dbReference type="EMBL" id="JBHRTP010000028">
    <property type="protein sequence ID" value="MFC3108349.1"/>
    <property type="molecule type" value="Genomic_DNA"/>
</dbReference>
<reference evidence="3" key="1">
    <citation type="journal article" date="2019" name="Int. J. Syst. Evol. Microbiol.">
        <title>The Global Catalogue of Microorganisms (GCM) 10K type strain sequencing project: providing services to taxonomists for standard genome sequencing and annotation.</title>
        <authorList>
            <consortium name="The Broad Institute Genomics Platform"/>
            <consortium name="The Broad Institute Genome Sequencing Center for Infectious Disease"/>
            <person name="Wu L."/>
            <person name="Ma J."/>
        </authorList>
    </citation>
    <scope>NUCLEOTIDE SEQUENCE [LARGE SCALE GENOMIC DNA]</scope>
    <source>
        <strain evidence="3">KCTC 42986</strain>
    </source>
</reference>
<accession>A0ABV7F0E1</accession>
<evidence type="ECO:0000313" key="3">
    <source>
        <dbReference type="Proteomes" id="UP001595530"/>
    </source>
</evidence>
<protein>
    <submittedName>
        <fullName evidence="2">Serine hydrolase domain-containing protein</fullName>
        <ecNumber evidence="2">3.-.-.-</ecNumber>
    </submittedName>
</protein>
<keyword evidence="2" id="KW-0378">Hydrolase</keyword>
<dbReference type="InterPro" id="IPR050491">
    <property type="entry name" value="AmpC-like"/>
</dbReference>